<keyword evidence="1" id="KW-0862">Zinc</keyword>
<dbReference type="SUPFAM" id="SSF46785">
    <property type="entry name" value="Winged helix' DNA-binding domain"/>
    <property type="match status" value="1"/>
</dbReference>
<evidence type="ECO:0000313" key="3">
    <source>
        <dbReference type="EMBL" id="GHO97779.1"/>
    </source>
</evidence>
<keyword evidence="1" id="KW-0479">Metal-binding</keyword>
<dbReference type="RefSeq" id="WP_220208560.1">
    <property type="nucleotide sequence ID" value="NZ_BNJK01000002.1"/>
</dbReference>
<proteinExistence type="predicted"/>
<organism evidence="3 4">
    <name type="scientific">Reticulibacter mediterranei</name>
    <dbReference type="NCBI Taxonomy" id="2778369"/>
    <lineage>
        <taxon>Bacteria</taxon>
        <taxon>Bacillati</taxon>
        <taxon>Chloroflexota</taxon>
        <taxon>Ktedonobacteria</taxon>
        <taxon>Ktedonobacterales</taxon>
        <taxon>Reticulibacteraceae</taxon>
        <taxon>Reticulibacter</taxon>
    </lineage>
</organism>
<dbReference type="GO" id="GO:0003700">
    <property type="term" value="F:DNA-binding transcription factor activity"/>
    <property type="evidence" value="ECO:0007669"/>
    <property type="project" value="InterPro"/>
</dbReference>
<evidence type="ECO:0000313" key="4">
    <source>
        <dbReference type="Proteomes" id="UP000597444"/>
    </source>
</evidence>
<dbReference type="Proteomes" id="UP000597444">
    <property type="component" value="Unassembled WGS sequence"/>
</dbReference>
<dbReference type="Pfam" id="PF01475">
    <property type="entry name" value="FUR"/>
    <property type="match status" value="1"/>
</dbReference>
<dbReference type="GO" id="GO:1900376">
    <property type="term" value="P:regulation of secondary metabolite biosynthetic process"/>
    <property type="evidence" value="ECO:0007669"/>
    <property type="project" value="TreeGrafter"/>
</dbReference>
<accession>A0A8J3N489</accession>
<gene>
    <name evidence="3" type="ORF">KSF_078270</name>
</gene>
<feature type="binding site" evidence="1">
    <location>
        <position position="99"/>
    </location>
    <ligand>
        <name>Zn(2+)</name>
        <dbReference type="ChEBI" id="CHEBI:29105"/>
    </ligand>
</feature>
<feature type="binding site" evidence="2">
    <location>
        <position position="111"/>
    </location>
    <ligand>
        <name>Fe cation</name>
        <dbReference type="ChEBI" id="CHEBI:24875"/>
    </ligand>
</feature>
<dbReference type="EMBL" id="BNJK01000002">
    <property type="protein sequence ID" value="GHO97779.1"/>
    <property type="molecule type" value="Genomic_DNA"/>
</dbReference>
<dbReference type="GO" id="GO:0008270">
    <property type="term" value="F:zinc ion binding"/>
    <property type="evidence" value="ECO:0007669"/>
    <property type="project" value="TreeGrafter"/>
</dbReference>
<feature type="binding site" evidence="1">
    <location>
        <position position="96"/>
    </location>
    <ligand>
        <name>Zn(2+)</name>
        <dbReference type="ChEBI" id="CHEBI:29105"/>
    </ligand>
</feature>
<dbReference type="PANTHER" id="PTHR33202:SF22">
    <property type="entry name" value="HYDROGEN PEROXIDE SENSITIVE REPRESSOR"/>
    <property type="match status" value="1"/>
</dbReference>
<dbReference type="GO" id="GO:0045892">
    <property type="term" value="P:negative regulation of DNA-templated transcription"/>
    <property type="evidence" value="ECO:0007669"/>
    <property type="project" value="TreeGrafter"/>
</dbReference>
<dbReference type="InterPro" id="IPR036388">
    <property type="entry name" value="WH-like_DNA-bd_sf"/>
</dbReference>
<comment type="cofactor">
    <cofactor evidence="2">
        <name>Mn(2+)</name>
        <dbReference type="ChEBI" id="CHEBI:29035"/>
    </cofactor>
    <cofactor evidence="2">
        <name>Fe(2+)</name>
        <dbReference type="ChEBI" id="CHEBI:29033"/>
    </cofactor>
    <text evidence="2">Binds 1 Mn(2+) or Fe(2+) ion per subunit.</text>
</comment>
<name>A0A8J3N489_9CHLR</name>
<evidence type="ECO:0008006" key="5">
    <source>
        <dbReference type="Google" id="ProtNLM"/>
    </source>
</evidence>
<comment type="caution">
    <text evidence="3">The sequence shown here is derived from an EMBL/GenBank/DDBJ whole genome shotgun (WGS) entry which is preliminary data.</text>
</comment>
<sequence>MQTKQTQSLDDWLRQAGLKVTRPRLLVLGLLQELGGHRSIDELIRGLKARGTPLPRASVYNVISILVNRGLVMLADAGPGPALYEVALNWHHHFVCIDCGIIIDIPCVKGEKPCLLPDWVPGTVEETQIIFRGRCDQCLAQTQNLA</sequence>
<comment type="cofactor">
    <cofactor evidence="1">
        <name>Zn(2+)</name>
        <dbReference type="ChEBI" id="CHEBI:29105"/>
    </cofactor>
    <text evidence="1">Binds 1 zinc ion per subunit.</text>
</comment>
<dbReference type="PANTHER" id="PTHR33202">
    <property type="entry name" value="ZINC UPTAKE REGULATION PROTEIN"/>
    <property type="match status" value="1"/>
</dbReference>
<evidence type="ECO:0000256" key="2">
    <source>
        <dbReference type="PIRSR" id="PIRSR602481-2"/>
    </source>
</evidence>
<feature type="binding site" evidence="1">
    <location>
        <position position="138"/>
    </location>
    <ligand>
        <name>Zn(2+)</name>
        <dbReference type="ChEBI" id="CHEBI:29105"/>
    </ligand>
</feature>
<keyword evidence="4" id="KW-1185">Reference proteome</keyword>
<feature type="binding site" evidence="1">
    <location>
        <position position="135"/>
    </location>
    <ligand>
        <name>Zn(2+)</name>
        <dbReference type="ChEBI" id="CHEBI:29105"/>
    </ligand>
</feature>
<dbReference type="AlphaFoldDB" id="A0A8J3N489"/>
<dbReference type="InterPro" id="IPR036390">
    <property type="entry name" value="WH_DNA-bd_sf"/>
</dbReference>
<dbReference type="GO" id="GO:0000976">
    <property type="term" value="F:transcription cis-regulatory region binding"/>
    <property type="evidence" value="ECO:0007669"/>
    <property type="project" value="TreeGrafter"/>
</dbReference>
<keyword evidence="2" id="KW-0408">Iron</keyword>
<evidence type="ECO:0000256" key="1">
    <source>
        <dbReference type="PIRSR" id="PIRSR602481-1"/>
    </source>
</evidence>
<dbReference type="Gene3D" id="1.10.10.10">
    <property type="entry name" value="Winged helix-like DNA-binding domain superfamily/Winged helix DNA-binding domain"/>
    <property type="match status" value="1"/>
</dbReference>
<dbReference type="InterPro" id="IPR002481">
    <property type="entry name" value="FUR"/>
</dbReference>
<protein>
    <recommendedName>
        <fullName evidence="5">Ferric uptake regulation protein</fullName>
    </recommendedName>
</protein>
<reference evidence="3" key="1">
    <citation type="submission" date="2020-10" db="EMBL/GenBank/DDBJ databases">
        <title>Taxonomic study of unclassified bacteria belonging to the class Ktedonobacteria.</title>
        <authorList>
            <person name="Yabe S."/>
            <person name="Wang C.M."/>
            <person name="Zheng Y."/>
            <person name="Sakai Y."/>
            <person name="Cavaletti L."/>
            <person name="Monciardini P."/>
            <person name="Donadio S."/>
        </authorList>
    </citation>
    <scope>NUCLEOTIDE SEQUENCE</scope>
    <source>
        <strain evidence="3">ID150040</strain>
    </source>
</reference>